<dbReference type="InterPro" id="IPR036291">
    <property type="entry name" value="NAD(P)-bd_dom_sf"/>
</dbReference>
<comment type="similarity">
    <text evidence="2">Belongs to the sepiapterin reductase family.</text>
</comment>
<comment type="subunit">
    <text evidence="3">Homodimer.</text>
</comment>
<dbReference type="SUPFAM" id="SSF51735">
    <property type="entry name" value="NAD(P)-binding Rossmann-fold domains"/>
    <property type="match status" value="1"/>
</dbReference>
<sequence length="321" mass="35083">MHVSTPNERQRKSTVELILDTKQRLFIQFPSGASVHLRSAAFIHRIKMQSNKSDLVAPVSKDLGRALCVITGASRGFGRCLAVQIAGLLKPKSALLLVARSGDKLRELQADLTDSDAGREGLVIRCVTADLGQKEAVEETVRAAKEMCPVGIDRLILINNAASLGDVSRFARSFTDPADIDSYLSFNVSSALSLTAGMMGAFPKRPGMRRCVVNISSVCAVRPYPSWVLYCTGKAARDMMFRVLAEEEPELRVLNYSPGPLDTEMFEEAQTKTGDLAMRTSFSAMHSQGKVLTCEESGTKLMKLLLEDVFASGAHIDFYDL</sequence>
<gene>
    <name evidence="9" type="ORF">AAFF_G00030750</name>
</gene>
<dbReference type="PANTHER" id="PTHR44085">
    <property type="entry name" value="SEPIAPTERIN REDUCTASE"/>
    <property type="match status" value="1"/>
</dbReference>
<keyword evidence="7" id="KW-0521">NADP</keyword>
<protein>
    <recommendedName>
        <fullName evidence="5">Sepiapterin reductase</fullName>
        <ecNumber evidence="4">1.1.1.153</ecNumber>
    </recommendedName>
</protein>
<dbReference type="Gene3D" id="3.40.50.720">
    <property type="entry name" value="NAD(P)-binding Rossmann-like Domain"/>
    <property type="match status" value="1"/>
</dbReference>
<evidence type="ECO:0000256" key="7">
    <source>
        <dbReference type="ARBA" id="ARBA00022857"/>
    </source>
</evidence>
<dbReference type="CDD" id="cd05367">
    <property type="entry name" value="SPR-like_SDR_c"/>
    <property type="match status" value="1"/>
</dbReference>
<keyword evidence="6" id="KW-0963">Cytoplasm</keyword>
<keyword evidence="10" id="KW-1185">Reference proteome</keyword>
<dbReference type="Pfam" id="PF00106">
    <property type="entry name" value="adh_short"/>
    <property type="match status" value="1"/>
</dbReference>
<accession>A0AAD7WGY6</accession>
<dbReference type="InterPro" id="IPR002347">
    <property type="entry name" value="SDR_fam"/>
</dbReference>
<evidence type="ECO:0000313" key="9">
    <source>
        <dbReference type="EMBL" id="KAJ8395594.1"/>
    </source>
</evidence>
<evidence type="ECO:0000256" key="4">
    <source>
        <dbReference type="ARBA" id="ARBA00013075"/>
    </source>
</evidence>
<dbReference type="GO" id="GO:0005737">
    <property type="term" value="C:cytoplasm"/>
    <property type="evidence" value="ECO:0007669"/>
    <property type="project" value="UniProtKB-SubCell"/>
</dbReference>
<dbReference type="InterPro" id="IPR006393">
    <property type="entry name" value="Sepiapterin_red"/>
</dbReference>
<dbReference type="FunFam" id="3.40.50.720:FF:000259">
    <property type="entry name" value="Sepiapterin reductase"/>
    <property type="match status" value="1"/>
</dbReference>
<evidence type="ECO:0000256" key="6">
    <source>
        <dbReference type="ARBA" id="ARBA00022490"/>
    </source>
</evidence>
<dbReference type="GO" id="GO:0004757">
    <property type="term" value="F:sepiapterin reductase (NADP+) activity"/>
    <property type="evidence" value="ECO:0007669"/>
    <property type="project" value="UniProtKB-EC"/>
</dbReference>
<evidence type="ECO:0000256" key="5">
    <source>
        <dbReference type="ARBA" id="ARBA00019170"/>
    </source>
</evidence>
<dbReference type="EMBL" id="JAINUG010000115">
    <property type="protein sequence ID" value="KAJ8395594.1"/>
    <property type="molecule type" value="Genomic_DNA"/>
</dbReference>
<dbReference type="InterPro" id="IPR051721">
    <property type="entry name" value="Biopterin_syn/organic_redct"/>
</dbReference>
<evidence type="ECO:0000256" key="8">
    <source>
        <dbReference type="ARBA" id="ARBA00023002"/>
    </source>
</evidence>
<evidence type="ECO:0000313" key="10">
    <source>
        <dbReference type="Proteomes" id="UP001221898"/>
    </source>
</evidence>
<name>A0AAD7WGY6_9TELE</name>
<dbReference type="PANTHER" id="PTHR44085:SF2">
    <property type="entry name" value="SEPIAPTERIN REDUCTASE"/>
    <property type="match status" value="1"/>
</dbReference>
<dbReference type="EC" id="1.1.1.153" evidence="4"/>
<dbReference type="AlphaFoldDB" id="A0AAD7WGY6"/>
<evidence type="ECO:0000256" key="3">
    <source>
        <dbReference type="ARBA" id="ARBA00011738"/>
    </source>
</evidence>
<organism evidence="9 10">
    <name type="scientific">Aldrovandia affinis</name>
    <dbReference type="NCBI Taxonomy" id="143900"/>
    <lineage>
        <taxon>Eukaryota</taxon>
        <taxon>Metazoa</taxon>
        <taxon>Chordata</taxon>
        <taxon>Craniata</taxon>
        <taxon>Vertebrata</taxon>
        <taxon>Euteleostomi</taxon>
        <taxon>Actinopterygii</taxon>
        <taxon>Neopterygii</taxon>
        <taxon>Teleostei</taxon>
        <taxon>Notacanthiformes</taxon>
        <taxon>Halosauridae</taxon>
        <taxon>Aldrovandia</taxon>
    </lineage>
</organism>
<dbReference type="Proteomes" id="UP001221898">
    <property type="component" value="Unassembled WGS sequence"/>
</dbReference>
<keyword evidence="8" id="KW-0560">Oxidoreductase</keyword>
<reference evidence="9" key="1">
    <citation type="journal article" date="2023" name="Science">
        <title>Genome structures resolve the early diversification of teleost fishes.</title>
        <authorList>
            <person name="Parey E."/>
            <person name="Louis A."/>
            <person name="Montfort J."/>
            <person name="Bouchez O."/>
            <person name="Roques C."/>
            <person name="Iampietro C."/>
            <person name="Lluch J."/>
            <person name="Castinel A."/>
            <person name="Donnadieu C."/>
            <person name="Desvignes T."/>
            <person name="Floi Bucao C."/>
            <person name="Jouanno E."/>
            <person name="Wen M."/>
            <person name="Mejri S."/>
            <person name="Dirks R."/>
            <person name="Jansen H."/>
            <person name="Henkel C."/>
            <person name="Chen W.J."/>
            <person name="Zahm M."/>
            <person name="Cabau C."/>
            <person name="Klopp C."/>
            <person name="Thompson A.W."/>
            <person name="Robinson-Rechavi M."/>
            <person name="Braasch I."/>
            <person name="Lecointre G."/>
            <person name="Bobe J."/>
            <person name="Postlethwait J.H."/>
            <person name="Berthelot C."/>
            <person name="Roest Crollius H."/>
            <person name="Guiguen Y."/>
        </authorList>
    </citation>
    <scope>NUCLEOTIDE SEQUENCE</scope>
    <source>
        <strain evidence="9">NC1722</strain>
    </source>
</reference>
<dbReference type="PRINTS" id="PR00081">
    <property type="entry name" value="GDHRDH"/>
</dbReference>
<dbReference type="NCBIfam" id="TIGR01500">
    <property type="entry name" value="sepiapter_red"/>
    <property type="match status" value="1"/>
</dbReference>
<dbReference type="GO" id="GO:0006729">
    <property type="term" value="P:tetrahydrobiopterin biosynthetic process"/>
    <property type="evidence" value="ECO:0007669"/>
    <property type="project" value="InterPro"/>
</dbReference>
<evidence type="ECO:0000256" key="1">
    <source>
        <dbReference type="ARBA" id="ARBA00004496"/>
    </source>
</evidence>
<evidence type="ECO:0000256" key="2">
    <source>
        <dbReference type="ARBA" id="ARBA00010483"/>
    </source>
</evidence>
<proteinExistence type="inferred from homology"/>
<comment type="caution">
    <text evidence="9">The sequence shown here is derived from an EMBL/GenBank/DDBJ whole genome shotgun (WGS) entry which is preliminary data.</text>
</comment>
<comment type="subcellular location">
    <subcellularLocation>
        <location evidence="1">Cytoplasm</location>
    </subcellularLocation>
</comment>